<dbReference type="EMBL" id="NHOQ01002362">
    <property type="protein sequence ID" value="PWA17588.1"/>
    <property type="molecule type" value="Genomic_DNA"/>
</dbReference>
<organism evidence="2 3">
    <name type="scientific">Gambusia affinis</name>
    <name type="common">Western mosquitofish</name>
    <name type="synonym">Heterandria affinis</name>
    <dbReference type="NCBI Taxonomy" id="33528"/>
    <lineage>
        <taxon>Eukaryota</taxon>
        <taxon>Metazoa</taxon>
        <taxon>Chordata</taxon>
        <taxon>Craniata</taxon>
        <taxon>Vertebrata</taxon>
        <taxon>Euteleostomi</taxon>
        <taxon>Actinopterygii</taxon>
        <taxon>Neopterygii</taxon>
        <taxon>Teleostei</taxon>
        <taxon>Neoteleostei</taxon>
        <taxon>Acanthomorphata</taxon>
        <taxon>Ovalentaria</taxon>
        <taxon>Atherinomorphae</taxon>
        <taxon>Cyprinodontiformes</taxon>
        <taxon>Poeciliidae</taxon>
        <taxon>Poeciliinae</taxon>
        <taxon>Gambusia</taxon>
    </lineage>
</organism>
<accession>A0A315V380</accession>
<keyword evidence="3" id="KW-1185">Reference proteome</keyword>
<dbReference type="AlphaFoldDB" id="A0A315V380"/>
<gene>
    <name evidence="2" type="ORF">CCH79_00021078</name>
</gene>
<feature type="region of interest" description="Disordered" evidence="1">
    <location>
        <begin position="63"/>
        <end position="85"/>
    </location>
</feature>
<name>A0A315V380_GAMAF</name>
<dbReference type="Proteomes" id="UP000250572">
    <property type="component" value="Unassembled WGS sequence"/>
</dbReference>
<proteinExistence type="predicted"/>
<feature type="compositionally biased region" description="Low complexity" evidence="1">
    <location>
        <begin position="76"/>
        <end position="85"/>
    </location>
</feature>
<reference evidence="2 3" key="1">
    <citation type="journal article" date="2018" name="G3 (Bethesda)">
        <title>A High-Quality Reference Genome for the Invasive Mosquitofish Gambusia affinis Using a Chicago Library.</title>
        <authorList>
            <person name="Hoffberg S.L."/>
            <person name="Troendle N.J."/>
            <person name="Glenn T.C."/>
            <person name="Mahmud O."/>
            <person name="Louha S."/>
            <person name="Chalopin D."/>
            <person name="Bennetzen J.L."/>
            <person name="Mauricio R."/>
        </authorList>
    </citation>
    <scope>NUCLEOTIDE SEQUENCE [LARGE SCALE GENOMIC DNA]</scope>
    <source>
        <strain evidence="2">NE01/NJP1002.9</strain>
        <tissue evidence="2">Muscle</tissue>
    </source>
</reference>
<comment type="caution">
    <text evidence="2">The sequence shown here is derived from an EMBL/GenBank/DDBJ whole genome shotgun (WGS) entry which is preliminary data.</text>
</comment>
<evidence type="ECO:0000313" key="3">
    <source>
        <dbReference type="Proteomes" id="UP000250572"/>
    </source>
</evidence>
<sequence length="151" mass="17013">MEHTFRYPLFEQGDHHPSLPFQRNCPRCPCNIAVSCQPTQPYNIQSLMEPKMNLIHPLLMSSETLSPEIGEPDPESPGSSSSMEDMLVGLRRSSKYSAHRPTTSRVEMVEEDHLEAMQTSFSMASPNSSHARNFALATTRPTCHFASLFFL</sequence>
<feature type="non-terminal residue" evidence="2">
    <location>
        <position position="151"/>
    </location>
</feature>
<protein>
    <submittedName>
        <fullName evidence="2">Uncharacterized protein</fullName>
    </submittedName>
</protein>
<evidence type="ECO:0000313" key="2">
    <source>
        <dbReference type="EMBL" id="PWA17588.1"/>
    </source>
</evidence>
<evidence type="ECO:0000256" key="1">
    <source>
        <dbReference type="SAM" id="MobiDB-lite"/>
    </source>
</evidence>